<comment type="caution">
    <text evidence="1">The sequence shown here is derived from an EMBL/GenBank/DDBJ whole genome shotgun (WGS) entry which is preliminary data.</text>
</comment>
<organism evidence="1 2">
    <name type="scientific">Pseudomonas fluorescens</name>
    <dbReference type="NCBI Taxonomy" id="294"/>
    <lineage>
        <taxon>Bacteria</taxon>
        <taxon>Pseudomonadati</taxon>
        <taxon>Pseudomonadota</taxon>
        <taxon>Gammaproteobacteria</taxon>
        <taxon>Pseudomonadales</taxon>
        <taxon>Pseudomonadaceae</taxon>
        <taxon>Pseudomonas</taxon>
    </lineage>
</organism>
<evidence type="ECO:0000313" key="1">
    <source>
        <dbReference type="EMBL" id="KWV89610.1"/>
    </source>
</evidence>
<dbReference type="AntiFam" id="ANF00174">
    <property type="entry name" value="Shadow ORF (irp2)"/>
</dbReference>
<dbReference type="EMBL" id="LCYA01000029">
    <property type="protein sequence ID" value="KWV89610.1"/>
    <property type="molecule type" value="Genomic_DNA"/>
</dbReference>
<evidence type="ECO:0000313" key="2">
    <source>
        <dbReference type="Proteomes" id="UP000061348"/>
    </source>
</evidence>
<gene>
    <name evidence="1" type="ORF">PFLmoz3_00723</name>
</gene>
<name>A0A109LLJ5_PSEFL</name>
<sequence length="461" mass="50100">MAPYPFELQHVSPDPGHQGFHLAHWRFVGSAKHGLQPWRRQGLAVEFAGGVEGQCVELHEGGRHHVFRQVLQHMVTQGLQARRLAAQGEVGHQALIANQYRHLVQRRVGGQVCFDLSQLQAHTAQLDLEVVTPKEFKSAVWQVAHQVAGAIQAVAGHEGAVDETFGGQLFQAQVTTGNADAADVQLAADTHGHRRIMSVQDIQAGVVDGAANRQLQGGHRRAGFEGPGAAVHRGFGGAVHVMQAHCGQARLHATGQGGGEFAAAAHYIGEAGAQGRFVQVQKLLQHGGHKLDHPDLLLTNHLGQVRRFTVPIGPRQHQAHAVAQRPEQLPHRTIEAERRALQQGAAFGVRAQLRAPMQQVAQATVLDHHTLGRAGGARGVHHVGEIGDAQAWHAWIVDRRLIPSAVVEVDQRDRDIAHPFASGSLYQQCHWLAVCEHVGQALAWVTWVERHIGAARLENSQ</sequence>
<proteinExistence type="predicted"/>
<protein>
    <submittedName>
        <fullName evidence="1">Uncharacterized protein</fullName>
    </submittedName>
</protein>
<accession>A0A109LLJ5</accession>
<dbReference type="Proteomes" id="UP000061348">
    <property type="component" value="Unassembled WGS sequence"/>
</dbReference>
<dbReference type="AntiFam" id="ANF00178">
    <property type="entry name" value="Shadow ORF (opposite dhbF)"/>
</dbReference>
<dbReference type="AlphaFoldDB" id="A0A109LLJ5"/>
<reference evidence="1 2" key="1">
    <citation type="submission" date="2015-05" db="EMBL/GenBank/DDBJ databases">
        <title>A genomic and transcriptomic approach to investigate the blue pigment phenotype in Pseudomonas fluorescens.</title>
        <authorList>
            <person name="Andreani N.A."/>
            <person name="Cardazzo B."/>
        </authorList>
    </citation>
    <scope>NUCLEOTIDE SEQUENCE [LARGE SCALE GENOMIC DNA]</scope>
    <source>
        <strain evidence="1 2">Ps_22</strain>
    </source>
</reference>